<feature type="compositionally biased region" description="Basic and acidic residues" evidence="1">
    <location>
        <begin position="7"/>
        <end position="22"/>
    </location>
</feature>
<accession>A0A3B0ZK44</accession>
<gene>
    <name evidence="2" type="ORF">MNBD_GAMMA15-549</name>
</gene>
<reference evidence="2" key="1">
    <citation type="submission" date="2018-06" db="EMBL/GenBank/DDBJ databases">
        <authorList>
            <person name="Zhirakovskaya E."/>
        </authorList>
    </citation>
    <scope>NUCLEOTIDE SEQUENCE</scope>
</reference>
<organism evidence="2">
    <name type="scientific">hydrothermal vent metagenome</name>
    <dbReference type="NCBI Taxonomy" id="652676"/>
    <lineage>
        <taxon>unclassified sequences</taxon>
        <taxon>metagenomes</taxon>
        <taxon>ecological metagenomes</taxon>
    </lineage>
</organism>
<dbReference type="EMBL" id="UOFN01000142">
    <property type="protein sequence ID" value="VAW81076.1"/>
    <property type="molecule type" value="Genomic_DNA"/>
</dbReference>
<evidence type="ECO:0000313" key="2">
    <source>
        <dbReference type="EMBL" id="VAW81076.1"/>
    </source>
</evidence>
<evidence type="ECO:0000256" key="1">
    <source>
        <dbReference type="SAM" id="MobiDB-lite"/>
    </source>
</evidence>
<dbReference type="AlphaFoldDB" id="A0A3B0ZK44"/>
<proteinExistence type="predicted"/>
<sequence>MLQVIVRKHEDVTNHEGRKEGVQSRGSHFPGRSNGCKSHQDGAYRADTLSCIYQFQRRSYFRVAGERGFGVVDAGRLDRAEMAIFLLQGQHDKRGKRI</sequence>
<feature type="region of interest" description="Disordered" evidence="1">
    <location>
        <begin position="1"/>
        <end position="40"/>
    </location>
</feature>
<name>A0A3B0ZK44_9ZZZZ</name>
<protein>
    <submittedName>
        <fullName evidence="2">Uncharacterized protein</fullName>
    </submittedName>
</protein>